<feature type="domain" description="Methyltransferase small" evidence="4">
    <location>
        <begin position="65"/>
        <end position="162"/>
    </location>
</feature>
<dbReference type="Gene3D" id="3.40.50.150">
    <property type="entry name" value="Vaccinia Virus protein VP39"/>
    <property type="match status" value="1"/>
</dbReference>
<comment type="caution">
    <text evidence="5">The sequence shown here is derived from an EMBL/GenBank/DDBJ whole genome shotgun (WGS) entry which is preliminary data.</text>
</comment>
<dbReference type="GO" id="GO:0008276">
    <property type="term" value="F:protein methyltransferase activity"/>
    <property type="evidence" value="ECO:0007669"/>
    <property type="project" value="TreeGrafter"/>
</dbReference>
<dbReference type="EMBL" id="QNRK01000013">
    <property type="protein sequence ID" value="RBP12830.1"/>
    <property type="molecule type" value="Genomic_DNA"/>
</dbReference>
<protein>
    <submittedName>
        <fullName evidence="5">Methylase of polypeptide subunit release factors</fullName>
    </submittedName>
</protein>
<proteinExistence type="predicted"/>
<dbReference type="RefSeq" id="WP_113889679.1">
    <property type="nucleotide sequence ID" value="NZ_QNRK01000013.1"/>
</dbReference>
<dbReference type="InterPro" id="IPR052190">
    <property type="entry name" value="Euk-Arch_PrmC-MTase"/>
</dbReference>
<evidence type="ECO:0000256" key="3">
    <source>
        <dbReference type="ARBA" id="ARBA00022691"/>
    </source>
</evidence>
<keyword evidence="6" id="KW-1185">Reference proteome</keyword>
<dbReference type="PANTHER" id="PTHR45875:SF1">
    <property type="entry name" value="METHYLTRANSFERASE N6AMT1"/>
    <property type="match status" value="1"/>
</dbReference>
<dbReference type="InterPro" id="IPR029063">
    <property type="entry name" value="SAM-dependent_MTases_sf"/>
</dbReference>
<keyword evidence="1 5" id="KW-0489">Methyltransferase</keyword>
<dbReference type="Pfam" id="PF05175">
    <property type="entry name" value="MTS"/>
    <property type="match status" value="1"/>
</dbReference>
<dbReference type="GO" id="GO:0035657">
    <property type="term" value="C:eRF1 methyltransferase complex"/>
    <property type="evidence" value="ECO:0007669"/>
    <property type="project" value="TreeGrafter"/>
</dbReference>
<dbReference type="OrthoDB" id="9800643at2"/>
<evidence type="ECO:0000313" key="6">
    <source>
        <dbReference type="Proteomes" id="UP000253529"/>
    </source>
</evidence>
<gene>
    <name evidence="5" type="ORF">DFR50_11319</name>
</gene>
<sequence>MNIEYRTGARLSVLRKLGVADLVNTSVFDIAAAHAALVRRQAVPERILTDGLVVDVPAGVYHPLPDSSSEFFIRNIKAMDQEKIRKTLEIGAGCGIISLYMAANWTSRTVATDISEVAVQATLDNAALNGLTLTAFQSDLFEKIEERDFDLIVFNTPMIDKTPENDIEKFSLCDPHGLITDSYLRQARHHVSNDGLIIFSICNNSAYEVMDSIDLDYSIVGFELGFSGFWRAIVGARV</sequence>
<evidence type="ECO:0000259" key="4">
    <source>
        <dbReference type="Pfam" id="PF05175"/>
    </source>
</evidence>
<dbReference type="CDD" id="cd02440">
    <property type="entry name" value="AdoMet_MTases"/>
    <property type="match status" value="1"/>
</dbReference>
<keyword evidence="3" id="KW-0949">S-adenosyl-L-methionine</keyword>
<evidence type="ECO:0000256" key="1">
    <source>
        <dbReference type="ARBA" id="ARBA00022603"/>
    </source>
</evidence>
<dbReference type="GO" id="GO:0008757">
    <property type="term" value="F:S-adenosylmethionine-dependent methyltransferase activity"/>
    <property type="evidence" value="ECO:0007669"/>
    <property type="project" value="TreeGrafter"/>
</dbReference>
<evidence type="ECO:0000313" key="5">
    <source>
        <dbReference type="EMBL" id="RBP12830.1"/>
    </source>
</evidence>
<evidence type="ECO:0000256" key="2">
    <source>
        <dbReference type="ARBA" id="ARBA00022679"/>
    </source>
</evidence>
<reference evidence="5 6" key="1">
    <citation type="submission" date="2018-06" db="EMBL/GenBank/DDBJ databases">
        <title>Genomic Encyclopedia of Type Strains, Phase IV (KMG-IV): sequencing the most valuable type-strain genomes for metagenomic binning, comparative biology and taxonomic classification.</title>
        <authorList>
            <person name="Goeker M."/>
        </authorList>
    </citation>
    <scope>NUCLEOTIDE SEQUENCE [LARGE SCALE GENOMIC DNA]</scope>
    <source>
        <strain evidence="5 6">DSM 24875</strain>
    </source>
</reference>
<dbReference type="Proteomes" id="UP000253529">
    <property type="component" value="Unassembled WGS sequence"/>
</dbReference>
<dbReference type="SUPFAM" id="SSF53335">
    <property type="entry name" value="S-adenosyl-L-methionine-dependent methyltransferases"/>
    <property type="match status" value="1"/>
</dbReference>
<accession>A0A366FFU1</accession>
<dbReference type="AlphaFoldDB" id="A0A366FFU1"/>
<organism evidence="5 6">
    <name type="scientific">Roseiarcus fermentans</name>
    <dbReference type="NCBI Taxonomy" id="1473586"/>
    <lineage>
        <taxon>Bacteria</taxon>
        <taxon>Pseudomonadati</taxon>
        <taxon>Pseudomonadota</taxon>
        <taxon>Alphaproteobacteria</taxon>
        <taxon>Hyphomicrobiales</taxon>
        <taxon>Roseiarcaceae</taxon>
        <taxon>Roseiarcus</taxon>
    </lineage>
</organism>
<dbReference type="PANTHER" id="PTHR45875">
    <property type="entry name" value="METHYLTRANSFERASE N6AMT1"/>
    <property type="match status" value="1"/>
</dbReference>
<dbReference type="InterPro" id="IPR007848">
    <property type="entry name" value="Small_mtfrase_dom"/>
</dbReference>
<name>A0A366FFU1_9HYPH</name>
<dbReference type="GO" id="GO:0032259">
    <property type="term" value="P:methylation"/>
    <property type="evidence" value="ECO:0007669"/>
    <property type="project" value="UniProtKB-KW"/>
</dbReference>
<keyword evidence="2" id="KW-0808">Transferase</keyword>